<dbReference type="InterPro" id="IPR001867">
    <property type="entry name" value="OmpR/PhoB-type_DNA-bd"/>
</dbReference>
<feature type="domain" description="OmpR/PhoB-type" evidence="9">
    <location>
        <begin position="126"/>
        <end position="223"/>
    </location>
</feature>
<keyword evidence="11" id="KW-1185">Reference proteome</keyword>
<evidence type="ECO:0000259" key="8">
    <source>
        <dbReference type="PROSITE" id="PS50110"/>
    </source>
</evidence>
<name>A0A1Y3PEQ3_9PSED</name>
<evidence type="ECO:0000256" key="6">
    <source>
        <dbReference type="PROSITE-ProRule" id="PRU00169"/>
    </source>
</evidence>
<dbReference type="SMART" id="SM00862">
    <property type="entry name" value="Trans_reg_C"/>
    <property type="match status" value="1"/>
</dbReference>
<dbReference type="FunFam" id="1.10.10.10:FF:000005">
    <property type="entry name" value="Two-component system response regulator"/>
    <property type="match status" value="1"/>
</dbReference>
<evidence type="ECO:0000256" key="5">
    <source>
        <dbReference type="ARBA" id="ARBA00023163"/>
    </source>
</evidence>
<dbReference type="PANTHER" id="PTHR48111">
    <property type="entry name" value="REGULATOR OF RPOS"/>
    <property type="match status" value="1"/>
</dbReference>
<dbReference type="Gene3D" id="6.10.250.690">
    <property type="match status" value="1"/>
</dbReference>
<dbReference type="GO" id="GO:0000156">
    <property type="term" value="F:phosphorelay response regulator activity"/>
    <property type="evidence" value="ECO:0007669"/>
    <property type="project" value="TreeGrafter"/>
</dbReference>
<gene>
    <name evidence="10" type="ORF">AUC60_03595</name>
</gene>
<dbReference type="PROSITE" id="PS51755">
    <property type="entry name" value="OMPR_PHOB"/>
    <property type="match status" value="1"/>
</dbReference>
<dbReference type="Pfam" id="PF00072">
    <property type="entry name" value="Response_reg"/>
    <property type="match status" value="1"/>
</dbReference>
<evidence type="ECO:0000256" key="3">
    <source>
        <dbReference type="ARBA" id="ARBA00023015"/>
    </source>
</evidence>
<dbReference type="InterPro" id="IPR001789">
    <property type="entry name" value="Sig_transdc_resp-reg_receiver"/>
</dbReference>
<reference evidence="10 11" key="1">
    <citation type="journal article" date="2017" name="Syst. Appl. Microbiol.">
        <title>Pseudomonas caspiana sp. nov., a citrus pathogen in the Pseudomonas syringae phylogenetic group.</title>
        <authorList>
            <person name="Busquets A."/>
            <person name="Gomila M."/>
            <person name="Beiki F."/>
            <person name="Mulet M."/>
            <person name="Rahimian H."/>
            <person name="Garcia-Valdes E."/>
            <person name="Lalucat J."/>
        </authorList>
    </citation>
    <scope>NUCLEOTIDE SEQUENCE [LARGE SCALE GENOMIC DNA]</scope>
    <source>
        <strain evidence="10 11">FBF102</strain>
    </source>
</reference>
<evidence type="ECO:0000313" key="11">
    <source>
        <dbReference type="Proteomes" id="UP000195440"/>
    </source>
</evidence>
<dbReference type="SMART" id="SM00448">
    <property type="entry name" value="REC"/>
    <property type="match status" value="1"/>
</dbReference>
<feature type="modified residue" description="4-aspartylphosphate" evidence="6">
    <location>
        <position position="52"/>
    </location>
</feature>
<keyword evidence="1 6" id="KW-0597">Phosphoprotein</keyword>
<dbReference type="GO" id="GO:0006355">
    <property type="term" value="P:regulation of DNA-templated transcription"/>
    <property type="evidence" value="ECO:0007669"/>
    <property type="project" value="InterPro"/>
</dbReference>
<dbReference type="GO" id="GO:0005829">
    <property type="term" value="C:cytosol"/>
    <property type="evidence" value="ECO:0007669"/>
    <property type="project" value="TreeGrafter"/>
</dbReference>
<comment type="caution">
    <text evidence="10">The sequence shown here is derived from an EMBL/GenBank/DDBJ whole genome shotgun (WGS) entry which is preliminary data.</text>
</comment>
<dbReference type="InterPro" id="IPR036388">
    <property type="entry name" value="WH-like_DNA-bd_sf"/>
</dbReference>
<dbReference type="PANTHER" id="PTHR48111:SF76">
    <property type="entry name" value="TWO-COMPONENT RESPONSE REGULATOR"/>
    <property type="match status" value="1"/>
</dbReference>
<keyword evidence="4 7" id="KW-0238">DNA-binding</keyword>
<keyword evidence="3" id="KW-0805">Transcription regulation</keyword>
<feature type="domain" description="Response regulatory" evidence="8">
    <location>
        <begin position="3"/>
        <end position="117"/>
    </location>
</feature>
<accession>A0A1Y3PEQ3</accession>
<organism evidence="10 11">
    <name type="scientific">Pseudomonas caspiana</name>
    <dbReference type="NCBI Taxonomy" id="1451454"/>
    <lineage>
        <taxon>Bacteria</taxon>
        <taxon>Pseudomonadati</taxon>
        <taxon>Pseudomonadota</taxon>
        <taxon>Gammaproteobacteria</taxon>
        <taxon>Pseudomonadales</taxon>
        <taxon>Pseudomonadaceae</taxon>
        <taxon>Pseudomonas</taxon>
    </lineage>
</organism>
<evidence type="ECO:0000256" key="4">
    <source>
        <dbReference type="ARBA" id="ARBA00023125"/>
    </source>
</evidence>
<dbReference type="Gene3D" id="1.10.10.10">
    <property type="entry name" value="Winged helix-like DNA-binding domain superfamily/Winged helix DNA-binding domain"/>
    <property type="match status" value="1"/>
</dbReference>
<dbReference type="CDD" id="cd00383">
    <property type="entry name" value="trans_reg_C"/>
    <property type="match status" value="1"/>
</dbReference>
<dbReference type="EMBL" id="LOHF01000002">
    <property type="protein sequence ID" value="OUM75294.1"/>
    <property type="molecule type" value="Genomic_DNA"/>
</dbReference>
<keyword evidence="2" id="KW-0902">Two-component regulatory system</keyword>
<evidence type="ECO:0000256" key="2">
    <source>
        <dbReference type="ARBA" id="ARBA00023012"/>
    </source>
</evidence>
<feature type="DNA-binding region" description="OmpR/PhoB-type" evidence="7">
    <location>
        <begin position="126"/>
        <end position="223"/>
    </location>
</feature>
<dbReference type="InterPro" id="IPR011006">
    <property type="entry name" value="CheY-like_superfamily"/>
</dbReference>
<dbReference type="PROSITE" id="PS50110">
    <property type="entry name" value="RESPONSE_REGULATORY"/>
    <property type="match status" value="1"/>
</dbReference>
<evidence type="ECO:0000256" key="1">
    <source>
        <dbReference type="ARBA" id="ARBA00022553"/>
    </source>
</evidence>
<dbReference type="OrthoDB" id="9802426at2"/>
<proteinExistence type="predicted"/>
<sequence>MNQALVIEDDEVTAQSIATELQAHGFDVQRASTGRDGLAMAIAGSYDAITLDRMLPDFDGLTIVTTLRSLGIRTPVLMISALSDVDERVRGLRCGGDDYLTKPFSMVEMVARLEVLLRRPTAESQIHQLNVGNLTLDLIENTVSRSGERITLLPTEFKLLTYLMRHAGQQVTRTMLFEEVWGYHFDPGTNIIDVHMGRLRKKIEGPGAPLIHTIRGSGYVLGTQN</sequence>
<dbReference type="Pfam" id="PF00486">
    <property type="entry name" value="Trans_reg_C"/>
    <property type="match status" value="1"/>
</dbReference>
<dbReference type="InterPro" id="IPR039420">
    <property type="entry name" value="WalR-like"/>
</dbReference>
<dbReference type="SUPFAM" id="SSF52172">
    <property type="entry name" value="CheY-like"/>
    <property type="match status" value="1"/>
</dbReference>
<dbReference type="Proteomes" id="UP000195440">
    <property type="component" value="Unassembled WGS sequence"/>
</dbReference>
<dbReference type="GO" id="GO:0032993">
    <property type="term" value="C:protein-DNA complex"/>
    <property type="evidence" value="ECO:0007669"/>
    <property type="project" value="TreeGrafter"/>
</dbReference>
<dbReference type="AlphaFoldDB" id="A0A1Y3PEQ3"/>
<protein>
    <submittedName>
        <fullName evidence="10">Two-component system response regulator</fullName>
    </submittedName>
</protein>
<evidence type="ECO:0000256" key="7">
    <source>
        <dbReference type="PROSITE-ProRule" id="PRU01091"/>
    </source>
</evidence>
<dbReference type="RefSeq" id="WP_087264724.1">
    <property type="nucleotide sequence ID" value="NZ_JBJGBV010000007.1"/>
</dbReference>
<dbReference type="Gene3D" id="3.40.50.2300">
    <property type="match status" value="1"/>
</dbReference>
<dbReference type="GO" id="GO:0000976">
    <property type="term" value="F:transcription cis-regulatory region binding"/>
    <property type="evidence" value="ECO:0007669"/>
    <property type="project" value="TreeGrafter"/>
</dbReference>
<evidence type="ECO:0000313" key="10">
    <source>
        <dbReference type="EMBL" id="OUM75294.1"/>
    </source>
</evidence>
<evidence type="ECO:0000259" key="9">
    <source>
        <dbReference type="PROSITE" id="PS51755"/>
    </source>
</evidence>
<keyword evidence="5" id="KW-0804">Transcription</keyword>